<evidence type="ECO:0000313" key="2">
    <source>
        <dbReference type="EMBL" id="KAE8711002.1"/>
    </source>
</evidence>
<feature type="compositionally biased region" description="Basic and acidic residues" evidence="1">
    <location>
        <begin position="40"/>
        <end position="51"/>
    </location>
</feature>
<proteinExistence type="predicted"/>
<feature type="compositionally biased region" description="Polar residues" evidence="1">
    <location>
        <begin position="20"/>
        <end position="38"/>
    </location>
</feature>
<dbReference type="AlphaFoldDB" id="A0A6A3B6V0"/>
<feature type="region of interest" description="Disordered" evidence="1">
    <location>
        <begin position="13"/>
        <end position="79"/>
    </location>
</feature>
<comment type="caution">
    <text evidence="2">The sequence shown here is derived from an EMBL/GenBank/DDBJ whole genome shotgun (WGS) entry which is preliminary data.</text>
</comment>
<keyword evidence="3" id="KW-1185">Reference proteome</keyword>
<evidence type="ECO:0000313" key="3">
    <source>
        <dbReference type="Proteomes" id="UP000436088"/>
    </source>
</evidence>
<gene>
    <name evidence="2" type="ORF">F3Y22_tig00110307pilonHSYRG00063</name>
</gene>
<protein>
    <submittedName>
        <fullName evidence="2">Uncharacterized protein</fullName>
    </submittedName>
</protein>
<dbReference type="PANTHER" id="PTHR38223">
    <property type="match status" value="1"/>
</dbReference>
<dbReference type="EMBL" id="VEPZ02000923">
    <property type="protein sequence ID" value="KAE8711002.1"/>
    <property type="molecule type" value="Genomic_DNA"/>
</dbReference>
<feature type="compositionally biased region" description="Basic residues" evidence="1">
    <location>
        <begin position="58"/>
        <end position="71"/>
    </location>
</feature>
<accession>A0A6A3B6V0</accession>
<dbReference type="Proteomes" id="UP000436088">
    <property type="component" value="Unassembled WGS sequence"/>
</dbReference>
<dbReference type="PANTHER" id="PTHR38223:SF4">
    <property type="match status" value="1"/>
</dbReference>
<evidence type="ECO:0000256" key="1">
    <source>
        <dbReference type="SAM" id="MobiDB-lite"/>
    </source>
</evidence>
<sequence>MAGLQYNFFPTDCFYPRPAQPSTPAVESSPTISNSKPQIQKRETADRDDGSKQPGTLVRRRNNKSTVSMRRKQGEKLGRIYIRNRGDQVKLPRNSVSWLILIPDEEEQSDSS</sequence>
<reference evidence="2" key="1">
    <citation type="submission" date="2019-09" db="EMBL/GenBank/DDBJ databases">
        <title>Draft genome information of white flower Hibiscus syriacus.</title>
        <authorList>
            <person name="Kim Y.-M."/>
        </authorList>
    </citation>
    <scope>NUCLEOTIDE SEQUENCE [LARGE SCALE GENOMIC DNA]</scope>
    <source>
        <strain evidence="2">YM2019G1</strain>
    </source>
</reference>
<name>A0A6A3B6V0_HIBSY</name>
<organism evidence="2 3">
    <name type="scientific">Hibiscus syriacus</name>
    <name type="common">Rose of Sharon</name>
    <dbReference type="NCBI Taxonomy" id="106335"/>
    <lineage>
        <taxon>Eukaryota</taxon>
        <taxon>Viridiplantae</taxon>
        <taxon>Streptophyta</taxon>
        <taxon>Embryophyta</taxon>
        <taxon>Tracheophyta</taxon>
        <taxon>Spermatophyta</taxon>
        <taxon>Magnoliopsida</taxon>
        <taxon>eudicotyledons</taxon>
        <taxon>Gunneridae</taxon>
        <taxon>Pentapetalae</taxon>
        <taxon>rosids</taxon>
        <taxon>malvids</taxon>
        <taxon>Malvales</taxon>
        <taxon>Malvaceae</taxon>
        <taxon>Malvoideae</taxon>
        <taxon>Hibiscus</taxon>
    </lineage>
</organism>